<evidence type="ECO:0000256" key="1">
    <source>
        <dbReference type="SAM" id="Coils"/>
    </source>
</evidence>
<dbReference type="Proteomes" id="UP001500631">
    <property type="component" value="Unassembled WGS sequence"/>
</dbReference>
<dbReference type="InterPro" id="IPR056639">
    <property type="entry name" value="DUF7737"/>
</dbReference>
<feature type="domain" description="DUF4132" evidence="2">
    <location>
        <begin position="1292"/>
        <end position="1457"/>
    </location>
</feature>
<protein>
    <submittedName>
        <fullName evidence="5">DUF4132 domain-containing protein</fullName>
    </submittedName>
</protein>
<evidence type="ECO:0000313" key="6">
    <source>
        <dbReference type="Proteomes" id="UP001500631"/>
    </source>
</evidence>
<dbReference type="EMBL" id="BAABKE010000006">
    <property type="protein sequence ID" value="GAA5102203.1"/>
    <property type="molecule type" value="Genomic_DNA"/>
</dbReference>
<comment type="caution">
    <text evidence="5">The sequence shown here is derived from an EMBL/GenBank/DDBJ whole genome shotgun (WGS) entry which is preliminary data.</text>
</comment>
<gene>
    <name evidence="5" type="ORF">GCM10023338_19170</name>
</gene>
<proteinExistence type="predicted"/>
<dbReference type="InterPro" id="IPR043782">
    <property type="entry name" value="DUF5724"/>
</dbReference>
<feature type="coiled-coil region" evidence="1">
    <location>
        <begin position="1308"/>
        <end position="1335"/>
    </location>
</feature>
<organism evidence="5 6">
    <name type="scientific">Wohlfahrtiimonas larvae</name>
    <dbReference type="NCBI Taxonomy" id="1157986"/>
    <lineage>
        <taxon>Bacteria</taxon>
        <taxon>Pseudomonadati</taxon>
        <taxon>Pseudomonadota</taxon>
        <taxon>Gammaproteobacteria</taxon>
        <taxon>Cardiobacteriales</taxon>
        <taxon>Ignatzschineriaceae</taxon>
        <taxon>Wohlfahrtiimonas</taxon>
    </lineage>
</organism>
<accession>A0ABP9MVH9</accession>
<evidence type="ECO:0000259" key="4">
    <source>
        <dbReference type="Pfam" id="PF24879"/>
    </source>
</evidence>
<evidence type="ECO:0000313" key="5">
    <source>
        <dbReference type="EMBL" id="GAA5102203.1"/>
    </source>
</evidence>
<evidence type="ECO:0000259" key="2">
    <source>
        <dbReference type="Pfam" id="PF13569"/>
    </source>
</evidence>
<dbReference type="Pfam" id="PF13569">
    <property type="entry name" value="DUF4132"/>
    <property type="match status" value="1"/>
</dbReference>
<evidence type="ECO:0000259" key="3">
    <source>
        <dbReference type="Pfam" id="PF18991"/>
    </source>
</evidence>
<dbReference type="SUPFAM" id="SSF48371">
    <property type="entry name" value="ARM repeat"/>
    <property type="match status" value="1"/>
</dbReference>
<reference evidence="6" key="1">
    <citation type="journal article" date="2019" name="Int. J. Syst. Evol. Microbiol.">
        <title>The Global Catalogue of Microorganisms (GCM) 10K type strain sequencing project: providing services to taxonomists for standard genome sequencing and annotation.</title>
        <authorList>
            <consortium name="The Broad Institute Genomics Platform"/>
            <consortium name="The Broad Institute Genome Sequencing Center for Infectious Disease"/>
            <person name="Wu L."/>
            <person name="Ma J."/>
        </authorList>
    </citation>
    <scope>NUCLEOTIDE SEQUENCE [LARGE SCALE GENOMIC DNA]</scope>
    <source>
        <strain evidence="6">JCM 18424</strain>
    </source>
</reference>
<dbReference type="InterPro" id="IPR025406">
    <property type="entry name" value="DUF4132"/>
</dbReference>
<keyword evidence="6" id="KW-1185">Reference proteome</keyword>
<dbReference type="Pfam" id="PF18991">
    <property type="entry name" value="DUF5724"/>
    <property type="match status" value="1"/>
</dbReference>
<keyword evidence="1" id="KW-0175">Coiled coil</keyword>
<feature type="domain" description="DUF5724" evidence="3">
    <location>
        <begin position="21"/>
        <end position="1252"/>
    </location>
</feature>
<feature type="domain" description="DUF7737" evidence="4">
    <location>
        <begin position="1547"/>
        <end position="1648"/>
    </location>
</feature>
<name>A0ABP9MVH9_9GAMM</name>
<dbReference type="InterPro" id="IPR016024">
    <property type="entry name" value="ARM-type_fold"/>
</dbReference>
<dbReference type="RefSeq" id="WP_345667916.1">
    <property type="nucleotide sequence ID" value="NZ_BAABKE010000006.1"/>
</dbReference>
<sequence>MTQDNIYEQLAQFTGNPKRLADYLIQKNENNKKYDGNLENHNATKAWLLAQNYADLSAMYQDTVQPIFSVIHGETIANMMAKIVERSVLYTPSRSYYRRSFRTHNIETHIDNFLDVAEMLVFDWQNFDLLDHMQKEFQPDYNLRPKEHIDSYLYASLIAYAIDQKNEGIIQFLRDLCLSDNNTQILKYPAIIAISRCHDESLHQLLIDLLLAAKLQEGLRQSILENSDTGNLTFFKRMLNTVLEHNLLRFSSAVRAVAVWMGLEVAADNKRIIEKLGKLAHEYLNDKTARDAALKSDDVLELFVSLWATATHEMTDVLPLVQQLCANGETYQKQVALYFLSQLDNETLKLTTAATLLNSEDPKLLPIIHGIYQPGHYYGYYDKERFFEQVRSLNYLKNPITRDRDFSHLESTLLALPKDGYQLAQAPFDWCGYSIKSEDVYKKMLIIAAYDGDAKKIQSLMEHAKLGSGDDRGALVRFLLNDFADTKQRAFLFSSLKDRSMQVRINALEHIKDLSLSNDEYTLLIDLLSLKTPEIRKNIIEIILKTEAAQRTDLLKSLLSDKVENRRLAGLDILLALKKDKTVTETEITELLTLLPKSTEKEQVLIQTLQAGEAEDYSKDNGFGIYDAKEFPDLKPDLTIHNPKLWAELHAISAERVQTLLTSMMQLIAENKDYQYKGKTEYSDPFDVVLGAEEYFRYRADAPMFTDPNYDDKAPENHDIDNFVMPEVWKAWMTDNKVTLLEHFLLSHFSNFSNPTYGAYRYSRYEPWVIEYVNQYFRIPETVQTAYQSLRSENHYHLALRIIVSLWDQHASEDRFAMIHNLFAILLKEIPQQDWQREINTEPTIDWNTKEPRFSILIDVEDFIYLLHQLSRQAITDHDFTKYVALDMHFADMKDMFYINLPIESVARAYDLGIFKESAIYRTFCIGSGRDFGDFTAPANKRYRYAKDTAKKYPFLSEFAKKLAQHVINIEVKRGDLPTPVSSLATDIRQHEGIENFVNILLGLGKDTLTRGWISSYNSGKKDVLSSLLRASVPRETDDAKALKAAVNGRIDDQRLLEAALYSPSWLPIVAKLLDWKGLESAAWYFHAHVNESISDEKMAVITRYSPISKESFNDGAFDVDWFNDAYKTLGKERFELLYDCAKYITSGANHRRAQLFADATLGKLKATKAFEKEINDKRSKDKLLSYSLIPLGKKSQEEALKRYDFLQAFLKASKKFGAQRRASEAKATEIALENLARNAGYQDTLRFGWQMETLKIQGLTEYFTPKTLEIVELFIRINDEGIASLICQKDGKALSAIPAKLRKNDMVVEYRDLVADLKEQYRRAKASLELTMTRSDQFTVEELTLLQSHPVISPLLTKLLFVTDSEKIVTFADALKLDAKVQLRIAHSYHLYHTKEWLNFQHYAFENQLIQPFKQIFRELYLINGDEKDGKTASERYAGHQIQPQKTLALLKTRGWSVDESHGLQRVYYRENIIAVLYAAADWFSPADIEAPTLETIQFYDRKTGERLELTKVPPIIFSEVMRDIDLVVSVAHVGGVDPEASHSTVEMRAAIVRELLPLLKLDNVKVDGNFALIKGTLGEYTVHLGSAGVQQVGKGAINILAIQSQHRGKIFLPFADEDPRTAEIISKIVLLSADQKIKDPSILEQIS</sequence>
<dbReference type="Pfam" id="PF24879">
    <property type="entry name" value="DUF7737"/>
    <property type="match status" value="1"/>
</dbReference>